<proteinExistence type="predicted"/>
<accession>R7SH28</accession>
<dbReference type="eggNOG" id="KOG4626">
    <property type="taxonomic scope" value="Eukaryota"/>
</dbReference>
<dbReference type="SUPFAM" id="SSF48452">
    <property type="entry name" value="TPR-like"/>
    <property type="match status" value="1"/>
</dbReference>
<organism evidence="2 3">
    <name type="scientific">Fomitiporia mediterranea (strain MF3/22)</name>
    <name type="common">Grapevine white-rot fungus</name>
    <dbReference type="NCBI Taxonomy" id="694068"/>
    <lineage>
        <taxon>Eukaryota</taxon>
        <taxon>Fungi</taxon>
        <taxon>Dikarya</taxon>
        <taxon>Basidiomycota</taxon>
        <taxon>Agaricomycotina</taxon>
        <taxon>Agaricomycetes</taxon>
        <taxon>Hymenochaetales</taxon>
        <taxon>Hymenochaetaceae</taxon>
        <taxon>Fomitiporia</taxon>
    </lineage>
</organism>
<sequence length="991" mass="112036">MERIYTAIPDSLVDIIAETHHSLALKHWKLFEQSGEREELETSNAHNRTALKLRPEGHPDRAELLCDLAVSLWTRYERWGQSEDLEEAIELNRATLELRPEGHPDRSTSLINLASSLSSRYDRDGRTENLEEVIRLERTALELRPEGHPNRSTALNNLAGSLYIRYKQHGRIDDIEEAIELERAALEHHPEGHSNRSASLNNLASFLKARYEQHGRIDDLEEAIGLERAALELRPEGHPDHSLSVVNLANSLHTRYKQRGRAEDLEEAIEVQRFALELLPKGHPKRSKSLMNLASSLSTRFEQYGRMDDLEEAIGLERAALELRPEGHPDRSMSLNNIAGHLTTRYKQQGRVEDLEDALNLHRATLELRPEGHPDRSSSLINLANSLSTRFGQYGRTEDLEEAIELERAALELLPKGYPDRSLSLNNLAGSLFTRFKQHGRTGDLEEAIDLERAAVDLRPEGHPRRSASLLNLVTSLCARMEKRWQAEGSTLVAYKATLSILQHVLTVNPTLHAQHDFLLRNSDHRVLSLDAASYVVEKSQLELAVEILEQGRGLLWSQLRGLRHPLDQLAKTNEDLADRFRNVSAARSCRLDSESGHRSFDELLKLKRQLSCEQEEVIYKIRRISGFENFLEATPFRVLRQVASEGPVIIVNHCKYRCDALIILSWDVLPVVCVPLDDMFYEDSINLCDRLLGARRSSGVASRDYNEKLREAMKMLWDRVVSKVVEKLAEVGIAKGSRIWWCPTSVLSALPFHAAGPFKDEDGNTKYLLDDYVSSYTPTLGALINARSNGNSVEPKLLIVGDTKTLSSTRQEIRNIRNCTGESILERTILLDKKASRRTVIENLQTATWIHFACHGHLGTKPFDSSFKLSDRGLTLLDIIQANVPNAEFAFLSACHTAELSHSGAHDESLHLSAAMQFSGFRSVIGTMWELYDEDGPCVARAVYEHMNECEDGKARYKMAAAGLRKAALELRTRDWIPTERWVNFVHIGA</sequence>
<dbReference type="Proteomes" id="UP000053630">
    <property type="component" value="Unassembled WGS sequence"/>
</dbReference>
<dbReference type="Pfam" id="PF12770">
    <property type="entry name" value="CHAT"/>
    <property type="match status" value="1"/>
</dbReference>
<dbReference type="Gene3D" id="1.25.40.10">
    <property type="entry name" value="Tetratricopeptide repeat domain"/>
    <property type="match status" value="3"/>
</dbReference>
<evidence type="ECO:0000313" key="3">
    <source>
        <dbReference type="Proteomes" id="UP000053630"/>
    </source>
</evidence>
<feature type="domain" description="CHAT" evidence="1">
    <location>
        <begin position="713"/>
        <end position="990"/>
    </location>
</feature>
<gene>
    <name evidence="2" type="ORF">FOMMEDRAFT_98279</name>
</gene>
<name>R7SH28_FOMME</name>
<dbReference type="InterPro" id="IPR024983">
    <property type="entry name" value="CHAT_dom"/>
</dbReference>
<dbReference type="AlphaFoldDB" id="R7SH28"/>
<reference evidence="3" key="1">
    <citation type="journal article" date="2012" name="Science">
        <title>The Paleozoic origin of enzymatic lignin decomposition reconstructed from 31 fungal genomes.</title>
        <authorList>
            <person name="Floudas D."/>
            <person name="Binder M."/>
            <person name="Riley R."/>
            <person name="Barry K."/>
            <person name="Blanchette R.A."/>
            <person name="Henrissat B."/>
            <person name="Martinez A.T."/>
            <person name="Otillar R."/>
            <person name="Spatafora J.W."/>
            <person name="Yadav J.S."/>
            <person name="Aerts A."/>
            <person name="Benoit I."/>
            <person name="Boyd A."/>
            <person name="Carlson A."/>
            <person name="Copeland A."/>
            <person name="Coutinho P.M."/>
            <person name="de Vries R.P."/>
            <person name="Ferreira P."/>
            <person name="Findley K."/>
            <person name="Foster B."/>
            <person name="Gaskell J."/>
            <person name="Glotzer D."/>
            <person name="Gorecki P."/>
            <person name="Heitman J."/>
            <person name="Hesse C."/>
            <person name="Hori C."/>
            <person name="Igarashi K."/>
            <person name="Jurgens J.A."/>
            <person name="Kallen N."/>
            <person name="Kersten P."/>
            <person name="Kohler A."/>
            <person name="Kuees U."/>
            <person name="Kumar T.K.A."/>
            <person name="Kuo A."/>
            <person name="LaButti K."/>
            <person name="Larrondo L.F."/>
            <person name="Lindquist E."/>
            <person name="Ling A."/>
            <person name="Lombard V."/>
            <person name="Lucas S."/>
            <person name="Lundell T."/>
            <person name="Martin R."/>
            <person name="McLaughlin D.J."/>
            <person name="Morgenstern I."/>
            <person name="Morin E."/>
            <person name="Murat C."/>
            <person name="Nagy L.G."/>
            <person name="Nolan M."/>
            <person name="Ohm R.A."/>
            <person name="Patyshakuliyeva A."/>
            <person name="Rokas A."/>
            <person name="Ruiz-Duenas F.J."/>
            <person name="Sabat G."/>
            <person name="Salamov A."/>
            <person name="Samejima M."/>
            <person name="Schmutz J."/>
            <person name="Slot J.C."/>
            <person name="St John F."/>
            <person name="Stenlid J."/>
            <person name="Sun H."/>
            <person name="Sun S."/>
            <person name="Syed K."/>
            <person name="Tsang A."/>
            <person name="Wiebenga A."/>
            <person name="Young D."/>
            <person name="Pisabarro A."/>
            <person name="Eastwood D.C."/>
            <person name="Martin F."/>
            <person name="Cullen D."/>
            <person name="Grigoriev I.V."/>
            <person name="Hibbett D.S."/>
        </authorList>
    </citation>
    <scope>NUCLEOTIDE SEQUENCE [LARGE SCALE GENOMIC DNA]</scope>
    <source>
        <strain evidence="3">MF3/22</strain>
    </source>
</reference>
<dbReference type="PANTHER" id="PTHR19959">
    <property type="entry name" value="KINESIN LIGHT CHAIN"/>
    <property type="match status" value="1"/>
</dbReference>
<protein>
    <recommendedName>
        <fullName evidence="1">CHAT domain-containing protein</fullName>
    </recommendedName>
</protein>
<dbReference type="OrthoDB" id="9991317at2759"/>
<dbReference type="SUPFAM" id="SSF81901">
    <property type="entry name" value="HCP-like"/>
    <property type="match status" value="1"/>
</dbReference>
<dbReference type="PANTHER" id="PTHR19959:SF119">
    <property type="entry name" value="FUNGAL LIPASE-LIKE DOMAIN-CONTAINING PROTEIN"/>
    <property type="match status" value="1"/>
</dbReference>
<keyword evidence="3" id="KW-1185">Reference proteome</keyword>
<evidence type="ECO:0000259" key="1">
    <source>
        <dbReference type="Pfam" id="PF12770"/>
    </source>
</evidence>
<dbReference type="OMA" id="MERIYTA"/>
<dbReference type="KEGG" id="fme:FOMMEDRAFT_98279"/>
<dbReference type="GeneID" id="18680993"/>
<dbReference type="InterPro" id="IPR011990">
    <property type="entry name" value="TPR-like_helical_dom_sf"/>
</dbReference>
<evidence type="ECO:0000313" key="2">
    <source>
        <dbReference type="EMBL" id="EJC97710.1"/>
    </source>
</evidence>
<dbReference type="EMBL" id="JH717986">
    <property type="protein sequence ID" value="EJC97710.1"/>
    <property type="molecule type" value="Genomic_DNA"/>
</dbReference>
<dbReference type="Pfam" id="PF13374">
    <property type="entry name" value="TPR_10"/>
    <property type="match status" value="1"/>
</dbReference>
<dbReference type="RefSeq" id="XP_007272121.1">
    <property type="nucleotide sequence ID" value="XM_007272059.1"/>
</dbReference>